<dbReference type="STRING" id="888268.A0A1E5V4V4"/>
<dbReference type="AlphaFoldDB" id="A0A1E5V4V4"/>
<dbReference type="GO" id="GO:0008168">
    <property type="term" value="F:methyltransferase activity"/>
    <property type="evidence" value="ECO:0007669"/>
    <property type="project" value="UniProtKB-KW"/>
</dbReference>
<dbReference type="InterPro" id="IPR050869">
    <property type="entry name" value="H3K4_H4K5_MeTrfase"/>
</dbReference>
<sequence>MFLRRRLLSTTAAAARGPPPIRVDVTESAGRGVFATRPVSAGELLHSAQPLVCHPSPSLLHEVCYSCLRRKPGEGRASSGGYHFCSDACRENAKGSHDVEKNADWSSFDDHCSSRRLKYPYMAKRLACMVISGAANADSLNILQPARLHQGTLIEMEEEFELLESTFKKAGFQEEVTTYPNTHIVWLENADAKLKALRDIEEGEELHICYIDTSMDVNARQKILADGFGFECHCLRCLSGD</sequence>
<dbReference type="SUPFAM" id="SSF82199">
    <property type="entry name" value="SET domain"/>
    <property type="match status" value="1"/>
</dbReference>
<comment type="caution">
    <text evidence="2">The sequence shown here is derived from an EMBL/GenBank/DDBJ whole genome shotgun (WGS) entry which is preliminary data.</text>
</comment>
<name>A0A1E5V4V4_9POAL</name>
<keyword evidence="3" id="KW-1185">Reference proteome</keyword>
<dbReference type="InterPro" id="IPR046341">
    <property type="entry name" value="SET_dom_sf"/>
</dbReference>
<gene>
    <name evidence="2" type="ORF">BAE44_0018789</name>
</gene>
<feature type="domain" description="SET" evidence="1">
    <location>
        <begin position="19"/>
        <end position="211"/>
    </location>
</feature>
<organism evidence="2 3">
    <name type="scientific">Dichanthelium oligosanthes</name>
    <dbReference type="NCBI Taxonomy" id="888268"/>
    <lineage>
        <taxon>Eukaryota</taxon>
        <taxon>Viridiplantae</taxon>
        <taxon>Streptophyta</taxon>
        <taxon>Embryophyta</taxon>
        <taxon>Tracheophyta</taxon>
        <taxon>Spermatophyta</taxon>
        <taxon>Magnoliopsida</taxon>
        <taxon>Liliopsida</taxon>
        <taxon>Poales</taxon>
        <taxon>Poaceae</taxon>
        <taxon>PACMAD clade</taxon>
        <taxon>Panicoideae</taxon>
        <taxon>Panicodae</taxon>
        <taxon>Paniceae</taxon>
        <taxon>Dichantheliinae</taxon>
        <taxon>Dichanthelium</taxon>
    </lineage>
</organism>
<dbReference type="Proteomes" id="UP000095767">
    <property type="component" value="Unassembled WGS sequence"/>
</dbReference>
<dbReference type="OrthoDB" id="438641at2759"/>
<dbReference type="Gene3D" id="2.170.270.10">
    <property type="entry name" value="SET domain"/>
    <property type="match status" value="1"/>
</dbReference>
<reference evidence="2 3" key="1">
    <citation type="submission" date="2016-09" db="EMBL/GenBank/DDBJ databases">
        <title>The draft genome of Dichanthelium oligosanthes: A C3 panicoid grass species.</title>
        <authorList>
            <person name="Studer A.J."/>
            <person name="Schnable J.C."/>
            <person name="Brutnell T.P."/>
        </authorList>
    </citation>
    <scope>NUCLEOTIDE SEQUENCE [LARGE SCALE GENOMIC DNA]</scope>
    <source>
        <strain evidence="3">cv. Kellogg 1175</strain>
        <tissue evidence="2">Leaf</tissue>
    </source>
</reference>
<proteinExistence type="predicted"/>
<dbReference type="CDD" id="cd20071">
    <property type="entry name" value="SET_SMYD"/>
    <property type="match status" value="1"/>
</dbReference>
<dbReference type="InterPro" id="IPR001214">
    <property type="entry name" value="SET_dom"/>
</dbReference>
<dbReference type="PANTHER" id="PTHR12197:SF298">
    <property type="entry name" value="HISTONE-LYSINE N-METHYLTRANSFERASE ATXR4"/>
    <property type="match status" value="1"/>
</dbReference>
<dbReference type="PROSITE" id="PS50280">
    <property type="entry name" value="SET"/>
    <property type="match status" value="1"/>
</dbReference>
<dbReference type="Pfam" id="PF00856">
    <property type="entry name" value="SET"/>
    <property type="match status" value="1"/>
</dbReference>
<evidence type="ECO:0000259" key="1">
    <source>
        <dbReference type="PROSITE" id="PS50280"/>
    </source>
</evidence>
<protein>
    <submittedName>
        <fullName evidence="2">Histone-lysine N-methyltransferase ATXR4</fullName>
    </submittedName>
</protein>
<dbReference type="EMBL" id="LWDX02051468">
    <property type="protein sequence ID" value="OEL20193.1"/>
    <property type="molecule type" value="Genomic_DNA"/>
</dbReference>
<evidence type="ECO:0000313" key="2">
    <source>
        <dbReference type="EMBL" id="OEL20193.1"/>
    </source>
</evidence>
<keyword evidence="2" id="KW-0808">Transferase</keyword>
<accession>A0A1E5V4V4</accession>
<evidence type="ECO:0000313" key="3">
    <source>
        <dbReference type="Proteomes" id="UP000095767"/>
    </source>
</evidence>
<dbReference type="PANTHER" id="PTHR12197">
    <property type="entry name" value="HISTONE-LYSINE N-METHYLTRANSFERASE SMYD"/>
    <property type="match status" value="1"/>
</dbReference>
<dbReference type="GO" id="GO:0005634">
    <property type="term" value="C:nucleus"/>
    <property type="evidence" value="ECO:0007669"/>
    <property type="project" value="TreeGrafter"/>
</dbReference>
<keyword evidence="2" id="KW-0489">Methyltransferase</keyword>
<dbReference type="GO" id="GO:0032259">
    <property type="term" value="P:methylation"/>
    <property type="evidence" value="ECO:0007669"/>
    <property type="project" value="UniProtKB-KW"/>
</dbReference>